<dbReference type="PROSITE" id="PS50975">
    <property type="entry name" value="ATP_GRASP"/>
    <property type="match status" value="1"/>
</dbReference>
<comment type="caution">
    <text evidence="8">Lacks conserved residue(s) required for the propagation of feature annotation.</text>
</comment>
<dbReference type="Proteomes" id="UP000218067">
    <property type="component" value="Chromosome"/>
</dbReference>
<dbReference type="PANTHER" id="PTHR11815">
    <property type="entry name" value="SUCCINYL-COA SYNTHETASE BETA CHAIN"/>
    <property type="match status" value="1"/>
</dbReference>
<dbReference type="InterPro" id="IPR005811">
    <property type="entry name" value="SUCC_ACL_C"/>
</dbReference>
<dbReference type="PANTHER" id="PTHR11815:SF10">
    <property type="entry name" value="SUCCINATE--COA LIGASE [GDP-FORMING] SUBUNIT BETA, MITOCHONDRIAL"/>
    <property type="match status" value="1"/>
</dbReference>
<dbReference type="Gene3D" id="3.30.1490.20">
    <property type="entry name" value="ATP-grasp fold, A domain"/>
    <property type="match status" value="1"/>
</dbReference>
<dbReference type="FunFam" id="3.30.470.20:FF:000002">
    <property type="entry name" value="Succinate--CoA ligase [ADP-forming] subunit beta"/>
    <property type="match status" value="1"/>
</dbReference>
<evidence type="ECO:0000313" key="11">
    <source>
        <dbReference type="Proteomes" id="UP000218067"/>
    </source>
</evidence>
<feature type="binding site" evidence="8">
    <location>
        <position position="90"/>
    </location>
    <ligand>
        <name>ATP</name>
        <dbReference type="ChEBI" id="CHEBI:30616"/>
    </ligand>
</feature>
<feature type="binding site" evidence="8">
    <location>
        <position position="250"/>
    </location>
    <ligand>
        <name>Mg(2+)</name>
        <dbReference type="ChEBI" id="CHEBI:18420"/>
    </ligand>
</feature>
<dbReference type="NCBIfam" id="TIGR01016">
    <property type="entry name" value="sucCoAbeta"/>
    <property type="match status" value="1"/>
</dbReference>
<dbReference type="GO" id="GO:0006104">
    <property type="term" value="P:succinyl-CoA metabolic process"/>
    <property type="evidence" value="ECO:0007669"/>
    <property type="project" value="TreeGrafter"/>
</dbReference>
<dbReference type="Gene3D" id="3.30.470.20">
    <property type="entry name" value="ATP-grasp fold, B domain"/>
    <property type="match status" value="1"/>
</dbReference>
<dbReference type="InterPro" id="IPR016102">
    <property type="entry name" value="Succinyl-CoA_synth-like"/>
</dbReference>
<dbReference type="EC" id="6.2.1.5" evidence="8"/>
<evidence type="ECO:0000313" key="10">
    <source>
        <dbReference type="EMBL" id="BAV40193.1"/>
    </source>
</evidence>
<dbReference type="FunFam" id="3.30.1490.20:FF:000014">
    <property type="entry name" value="Succinate--CoA ligase [ADP-forming] subunit beta"/>
    <property type="match status" value="1"/>
</dbReference>
<keyword evidence="3 8" id="KW-0436">Ligase</keyword>
<sequence length="432" mass="45771">MTCATPVDVIAGLIWRLDTVCNRANCRILVSPPYWSSKSSEDSEPMDLFEYQAKELFAKHNVPTTLGRVTDTAEGARAIATEIGHPVMVKAQVKIGGRGKAGGVKYAATPDDAYEHANNILGLDIKGHVVKKLLVAEASDIAEEYYISFLLDRANRTYLAMCSVEGGMEIEEVAATKPDRLAKVPVDAAKGVDLAFARSIAEQGHLPAEVLDAAAVTISKLWDLFVGEDATLVEVNPLVRTPDDQILALDGKVTLDANADFRHPDHVEFEDRAAADPLELKAKEHDLNYVKLDGQVGIIGNGAGLVMSTLDVVAYAGEKHGGVKPANFLDIGGGASAEVMAAGLDVVLGDSQVKSVFVNVFGGITSCDAVATGIVKALEILGAEANKPLVVRLDGNNVEEGRRILTDANHPLVTLVPTMDEAADKAAELASA</sequence>
<dbReference type="EMBL" id="AP017624">
    <property type="protein sequence ID" value="BAV40193.1"/>
    <property type="molecule type" value="Genomic_DNA"/>
</dbReference>
<gene>
    <name evidence="8 10" type="primary">sucC</name>
    <name evidence="10" type="ORF">SHTP_0865</name>
</gene>
<dbReference type="InterPro" id="IPR011761">
    <property type="entry name" value="ATP-grasp"/>
</dbReference>
<dbReference type="GO" id="GO:0004776">
    <property type="term" value="F:succinate-CoA ligase (GDP-forming) activity"/>
    <property type="evidence" value="ECO:0007669"/>
    <property type="project" value="RHEA"/>
</dbReference>
<keyword evidence="5 8" id="KW-0547">Nucleotide-binding</keyword>
<feature type="binding site" evidence="8">
    <location>
        <position position="139"/>
    </location>
    <ligand>
        <name>ATP</name>
        <dbReference type="ChEBI" id="CHEBI:30616"/>
    </ligand>
</feature>
<dbReference type="SUPFAM" id="SSF56059">
    <property type="entry name" value="Glutathione synthetase ATP-binding domain-like"/>
    <property type="match status" value="1"/>
</dbReference>
<comment type="function">
    <text evidence="8">Succinyl-CoA synthetase functions in the citric acid cycle (TCA), coupling the hydrolysis of succinyl-CoA to the synthesis of either ATP or GTP and thus represents the only step of substrate-level phosphorylation in the TCA. The beta subunit provides nucleotide specificity of the enzyme and binds the substrate succinate, while the binding sites for coenzyme A and phosphate are found in the alpha subunit.</text>
</comment>
<keyword evidence="6 8" id="KW-0067">ATP-binding</keyword>
<keyword evidence="7 8" id="KW-0460">Magnesium</keyword>
<organism evidence="10 11">
    <name type="scientific">Mycobacterium ulcerans subsp. shinshuense</name>
    <dbReference type="NCBI Taxonomy" id="1124626"/>
    <lineage>
        <taxon>Bacteria</taxon>
        <taxon>Bacillati</taxon>
        <taxon>Actinomycetota</taxon>
        <taxon>Actinomycetes</taxon>
        <taxon>Mycobacteriales</taxon>
        <taxon>Mycobacteriaceae</taxon>
        <taxon>Mycobacterium</taxon>
        <taxon>Mycobacterium ulcerans group</taxon>
    </lineage>
</organism>
<comment type="catalytic activity">
    <reaction evidence="8">
        <text>GTP + succinate + CoA = succinyl-CoA + GDP + phosphate</text>
        <dbReference type="Rhea" id="RHEA:22120"/>
        <dbReference type="ChEBI" id="CHEBI:30031"/>
        <dbReference type="ChEBI" id="CHEBI:37565"/>
        <dbReference type="ChEBI" id="CHEBI:43474"/>
        <dbReference type="ChEBI" id="CHEBI:57287"/>
        <dbReference type="ChEBI" id="CHEBI:57292"/>
        <dbReference type="ChEBI" id="CHEBI:58189"/>
    </reaction>
</comment>
<dbReference type="GO" id="GO:0005524">
    <property type="term" value="F:ATP binding"/>
    <property type="evidence" value="ECO:0007669"/>
    <property type="project" value="UniProtKB-UniRule"/>
</dbReference>
<proteinExistence type="inferred from homology"/>
<comment type="subunit">
    <text evidence="8">Heterotetramer of two alpha and two beta subunits.</text>
</comment>
<feature type="binding site" evidence="8">
    <location>
        <position position="144"/>
    </location>
    <ligand>
        <name>ATP</name>
        <dbReference type="ChEBI" id="CHEBI:30616"/>
    </ligand>
</feature>
<dbReference type="Pfam" id="PF08442">
    <property type="entry name" value="ATP-grasp_2"/>
    <property type="match status" value="1"/>
</dbReference>
<evidence type="ECO:0000256" key="2">
    <source>
        <dbReference type="ARBA" id="ARBA00022532"/>
    </source>
</evidence>
<evidence type="ECO:0000256" key="5">
    <source>
        <dbReference type="ARBA" id="ARBA00022741"/>
    </source>
</evidence>
<dbReference type="Gene3D" id="3.40.50.261">
    <property type="entry name" value="Succinyl-CoA synthetase domains"/>
    <property type="match status" value="1"/>
</dbReference>
<reference evidence="10 11" key="1">
    <citation type="submission" date="2016-08" db="EMBL/GenBank/DDBJ databases">
        <title>Complete genome sequence of Mycobacterium shinshuense, a subspecies of M. ulcerans.</title>
        <authorList>
            <person name="Yoshida M."/>
            <person name="Ogura Y."/>
            <person name="Hayashi T."/>
            <person name="Hoshino Y."/>
        </authorList>
    </citation>
    <scope>NUCLEOTIDE SEQUENCE [LARGE SCALE GENOMIC DNA]</scope>
    <source>
        <strain evidence="11">ATCC 33728</strain>
    </source>
</reference>
<feature type="binding site" evidence="8">
    <location>
        <begin position="97"/>
        <end position="99"/>
    </location>
    <ligand>
        <name>ATP</name>
        <dbReference type="ChEBI" id="CHEBI:30616"/>
    </ligand>
</feature>
<feature type="binding site" evidence="8">
    <location>
        <position position="236"/>
    </location>
    <ligand>
        <name>Mg(2+)</name>
        <dbReference type="ChEBI" id="CHEBI:18420"/>
    </ligand>
</feature>
<dbReference type="SUPFAM" id="SSF52210">
    <property type="entry name" value="Succinyl-CoA synthetase domains"/>
    <property type="match status" value="1"/>
</dbReference>
<comment type="similarity">
    <text evidence="1 8">Belongs to the succinate/malate CoA ligase beta subunit family.</text>
</comment>
<feature type="domain" description="ATP-grasp" evidence="9">
    <location>
        <begin position="54"/>
        <end position="268"/>
    </location>
</feature>
<evidence type="ECO:0000256" key="7">
    <source>
        <dbReference type="ARBA" id="ARBA00022842"/>
    </source>
</evidence>
<comment type="cofactor">
    <cofactor evidence="8">
        <name>Mg(2+)</name>
        <dbReference type="ChEBI" id="CHEBI:18420"/>
    </cofactor>
    <text evidence="8">Binds 1 Mg(2+) ion per subunit.</text>
</comment>
<name>A0A1B4XZF6_MYCUL</name>
<dbReference type="AlphaFoldDB" id="A0A1B4XZF6"/>
<accession>A0A1B4XZF6</accession>
<evidence type="ECO:0000256" key="8">
    <source>
        <dbReference type="HAMAP-Rule" id="MF_00558"/>
    </source>
</evidence>
<evidence type="ECO:0000256" key="1">
    <source>
        <dbReference type="ARBA" id="ARBA00009182"/>
    </source>
</evidence>
<comment type="catalytic activity">
    <reaction evidence="8">
        <text>succinate + ATP + CoA = succinyl-CoA + ADP + phosphate</text>
        <dbReference type="Rhea" id="RHEA:17661"/>
        <dbReference type="ChEBI" id="CHEBI:30031"/>
        <dbReference type="ChEBI" id="CHEBI:30616"/>
        <dbReference type="ChEBI" id="CHEBI:43474"/>
        <dbReference type="ChEBI" id="CHEBI:57287"/>
        <dbReference type="ChEBI" id="CHEBI:57292"/>
        <dbReference type="ChEBI" id="CHEBI:456216"/>
        <dbReference type="EC" id="6.2.1.5"/>
    </reaction>
</comment>
<keyword evidence="2 8" id="KW-0816">Tricarboxylic acid cycle</keyword>
<dbReference type="UniPathway" id="UPA00223">
    <property type="reaction ID" value="UER00999"/>
</dbReference>
<dbReference type="GO" id="GO:0006099">
    <property type="term" value="P:tricarboxylic acid cycle"/>
    <property type="evidence" value="ECO:0007669"/>
    <property type="project" value="UniProtKB-UniRule"/>
</dbReference>
<dbReference type="GO" id="GO:0000287">
    <property type="term" value="F:magnesium ion binding"/>
    <property type="evidence" value="ECO:0007669"/>
    <property type="project" value="UniProtKB-UniRule"/>
</dbReference>
<dbReference type="InterPro" id="IPR013650">
    <property type="entry name" value="ATP-grasp_succ-CoA_synth-type"/>
</dbReference>
<evidence type="ECO:0000256" key="4">
    <source>
        <dbReference type="ARBA" id="ARBA00022723"/>
    </source>
</evidence>
<dbReference type="InterPro" id="IPR017866">
    <property type="entry name" value="Succ-CoA_synthase_bsu_CS"/>
</dbReference>
<protein>
    <recommendedName>
        <fullName evidence="8">Succinate--CoA ligase [ADP-forming] subunit beta</fullName>
        <ecNumber evidence="8">6.2.1.5</ecNumber>
    </recommendedName>
    <alternativeName>
        <fullName evidence="8">Succinyl-CoA synthetase subunit beta</fullName>
        <shortName evidence="8">SCS-beta</shortName>
    </alternativeName>
</protein>
<dbReference type="InterPro" id="IPR005809">
    <property type="entry name" value="Succ_CoA_ligase-like_bsu"/>
</dbReference>
<feature type="binding site" evidence="8">
    <location>
        <begin position="363"/>
        <end position="365"/>
    </location>
    <ligand>
        <name>substrate</name>
        <note>ligand shared with subunit alpha</note>
    </ligand>
</feature>
<dbReference type="InterPro" id="IPR013815">
    <property type="entry name" value="ATP_grasp_subdomain_1"/>
</dbReference>
<dbReference type="FunFam" id="3.40.50.261:FF:000007">
    <property type="entry name" value="Succinate--CoA ligase [ADP-forming] subunit beta"/>
    <property type="match status" value="1"/>
</dbReference>
<dbReference type="PROSITE" id="PS01217">
    <property type="entry name" value="SUCCINYL_COA_LIG_3"/>
    <property type="match status" value="1"/>
</dbReference>
<dbReference type="GO" id="GO:0004775">
    <property type="term" value="F:succinate-CoA ligase (ADP-forming) activity"/>
    <property type="evidence" value="ECO:0007669"/>
    <property type="project" value="UniProtKB-UniRule"/>
</dbReference>
<evidence type="ECO:0000259" key="9">
    <source>
        <dbReference type="PROSITE" id="PS50975"/>
    </source>
</evidence>
<evidence type="ECO:0000256" key="6">
    <source>
        <dbReference type="ARBA" id="ARBA00022840"/>
    </source>
</evidence>
<dbReference type="Pfam" id="PF00549">
    <property type="entry name" value="Ligase_CoA"/>
    <property type="match status" value="1"/>
</dbReference>
<dbReference type="NCBIfam" id="NF001913">
    <property type="entry name" value="PRK00696.1"/>
    <property type="match status" value="1"/>
</dbReference>
<dbReference type="GO" id="GO:0042709">
    <property type="term" value="C:succinate-CoA ligase complex"/>
    <property type="evidence" value="ECO:0007669"/>
    <property type="project" value="TreeGrafter"/>
</dbReference>
<dbReference type="PIRSF" id="PIRSF001554">
    <property type="entry name" value="SucCS_beta"/>
    <property type="match status" value="1"/>
</dbReference>
<evidence type="ECO:0000256" key="3">
    <source>
        <dbReference type="ARBA" id="ARBA00022598"/>
    </source>
</evidence>
<comment type="pathway">
    <text evidence="8">Carbohydrate metabolism; tricarboxylic acid cycle; succinate from succinyl-CoA (ligase route): step 1/1.</text>
</comment>
<keyword evidence="4 8" id="KW-0479">Metal-binding</keyword>
<feature type="binding site" evidence="8">
    <location>
        <position position="301"/>
    </location>
    <ligand>
        <name>substrate</name>
        <note>ligand shared with subunit alpha</note>
    </ligand>
</feature>
<dbReference type="GO" id="GO:0005829">
    <property type="term" value="C:cytosol"/>
    <property type="evidence" value="ECO:0007669"/>
    <property type="project" value="TreeGrafter"/>
</dbReference>
<dbReference type="HAMAP" id="MF_00558">
    <property type="entry name" value="Succ_CoA_beta"/>
    <property type="match status" value="1"/>
</dbReference>